<accession>A0A6A4IN71</accession>
<evidence type="ECO:0000313" key="4">
    <source>
        <dbReference type="Proteomes" id="UP000799118"/>
    </source>
</evidence>
<organism evidence="3 4">
    <name type="scientific">Gymnopus androsaceus JB14</name>
    <dbReference type="NCBI Taxonomy" id="1447944"/>
    <lineage>
        <taxon>Eukaryota</taxon>
        <taxon>Fungi</taxon>
        <taxon>Dikarya</taxon>
        <taxon>Basidiomycota</taxon>
        <taxon>Agaricomycotina</taxon>
        <taxon>Agaricomycetes</taxon>
        <taxon>Agaricomycetidae</taxon>
        <taxon>Agaricales</taxon>
        <taxon>Marasmiineae</taxon>
        <taxon>Omphalotaceae</taxon>
        <taxon>Gymnopus</taxon>
    </lineage>
</organism>
<gene>
    <name evidence="3" type="ORF">BT96DRAFT_982994</name>
</gene>
<proteinExistence type="predicted"/>
<protein>
    <submittedName>
        <fullName evidence="3">Uncharacterized protein</fullName>
    </submittedName>
</protein>
<dbReference type="Proteomes" id="UP000799118">
    <property type="component" value="Unassembled WGS sequence"/>
</dbReference>
<dbReference type="OrthoDB" id="3184377at2759"/>
<keyword evidence="4" id="KW-1185">Reference proteome</keyword>
<dbReference type="EMBL" id="ML769383">
    <property type="protein sequence ID" value="KAE9411220.1"/>
    <property type="molecule type" value="Genomic_DNA"/>
</dbReference>
<evidence type="ECO:0000313" key="3">
    <source>
        <dbReference type="EMBL" id="KAE9411220.1"/>
    </source>
</evidence>
<feature type="transmembrane region" description="Helical" evidence="2">
    <location>
        <begin position="32"/>
        <end position="51"/>
    </location>
</feature>
<keyword evidence="2" id="KW-0472">Membrane</keyword>
<evidence type="ECO:0000256" key="2">
    <source>
        <dbReference type="SAM" id="Phobius"/>
    </source>
</evidence>
<keyword evidence="2" id="KW-1133">Transmembrane helix</keyword>
<feature type="compositionally biased region" description="Polar residues" evidence="1">
    <location>
        <begin position="112"/>
        <end position="126"/>
    </location>
</feature>
<dbReference type="AlphaFoldDB" id="A0A6A4IN71"/>
<evidence type="ECO:0000256" key="1">
    <source>
        <dbReference type="SAM" id="MobiDB-lite"/>
    </source>
</evidence>
<feature type="region of interest" description="Disordered" evidence="1">
    <location>
        <begin position="105"/>
        <end position="126"/>
    </location>
</feature>
<sequence length="147" mass="16640">MPVPTRTLCFRLGFLLRSGCFAWKAKTPIIAGSIVGGLMGLAWILGFAIYFRKRYKRKMRNQAIAAGKREAIKNKEEPQEKIVIPPDPALLMGYQPGERYVREKGEFEPPAVTTSPSGEPTHHPTNIQHHREVTYPSMTYISIFLQP</sequence>
<keyword evidence="2" id="KW-0812">Transmembrane</keyword>
<reference evidence="3" key="1">
    <citation type="journal article" date="2019" name="Environ. Microbiol.">
        <title>Fungal ecological strategies reflected in gene transcription - a case study of two litter decomposers.</title>
        <authorList>
            <person name="Barbi F."/>
            <person name="Kohler A."/>
            <person name="Barry K."/>
            <person name="Baskaran P."/>
            <person name="Daum C."/>
            <person name="Fauchery L."/>
            <person name="Ihrmark K."/>
            <person name="Kuo A."/>
            <person name="LaButti K."/>
            <person name="Lipzen A."/>
            <person name="Morin E."/>
            <person name="Grigoriev I.V."/>
            <person name="Henrissat B."/>
            <person name="Lindahl B."/>
            <person name="Martin F."/>
        </authorList>
    </citation>
    <scope>NUCLEOTIDE SEQUENCE</scope>
    <source>
        <strain evidence="3">JB14</strain>
    </source>
</reference>
<name>A0A6A4IN71_9AGAR</name>